<evidence type="ECO:0000313" key="6">
    <source>
        <dbReference type="EMBL" id="BAV96645.1"/>
    </source>
</evidence>
<sequence>MGEITVLLGHARGGDGAAWDRVVHLLYADLKRLARRASAGSGGQDVTALVHDCYLRLDRGGADGIESRAHFLSVAAMAMRQLLINHARDRIAGKRGGQHAHTTLGKADLDAARAAYCEAEEMVMIDAALKRLGDADARLVRVLECRLFAGLSEEETALALGLPLRSAQRLWQQARERLRTLLDQAA</sequence>
<evidence type="ECO:0000259" key="5">
    <source>
        <dbReference type="Pfam" id="PF07638"/>
    </source>
</evidence>
<dbReference type="SUPFAM" id="SSF88659">
    <property type="entry name" value="Sigma3 and sigma4 domains of RNA polymerase sigma factors"/>
    <property type="match status" value="1"/>
</dbReference>
<evidence type="ECO:0000256" key="2">
    <source>
        <dbReference type="ARBA" id="ARBA00023015"/>
    </source>
</evidence>
<dbReference type="NCBIfam" id="TIGR02999">
    <property type="entry name" value="Sig-70_X6"/>
    <property type="match status" value="1"/>
</dbReference>
<dbReference type="InterPro" id="IPR011517">
    <property type="entry name" value="RNA_pol_sigma70_ECF-like"/>
</dbReference>
<evidence type="ECO:0000256" key="1">
    <source>
        <dbReference type="ARBA" id="ARBA00010641"/>
    </source>
</evidence>
<gene>
    <name evidence="6" type="ORF">LEN_1158</name>
</gene>
<dbReference type="PANTHER" id="PTHR43133">
    <property type="entry name" value="RNA POLYMERASE ECF-TYPE SIGMA FACTO"/>
    <property type="match status" value="1"/>
</dbReference>
<dbReference type="InterPro" id="IPR053812">
    <property type="entry name" value="HTH_Sigma70_ECF-like"/>
</dbReference>
<reference evidence="6 7" key="1">
    <citation type="journal article" date="2017" name="DNA Res.">
        <title>Complete genome sequence and expression profile of the commercial lytic enzyme producer Lysobacter enzymogenes M497-1.</title>
        <authorList>
            <person name="Takami H."/>
            <person name="Toyoda A."/>
            <person name="Uchiyama I."/>
            <person name="Itoh T."/>
            <person name="Takaki Y."/>
            <person name="Arai W."/>
            <person name="Nishi S."/>
            <person name="Kawai M."/>
            <person name="Shinya K."/>
            <person name="Ikeda H."/>
        </authorList>
    </citation>
    <scope>NUCLEOTIDE SEQUENCE [LARGE SCALE GENOMIC DNA]</scope>
    <source>
        <strain evidence="6 7">M497-1</strain>
    </source>
</reference>
<keyword evidence="4" id="KW-0804">Transcription</keyword>
<dbReference type="GO" id="GO:0006352">
    <property type="term" value="P:DNA-templated transcription initiation"/>
    <property type="evidence" value="ECO:0007669"/>
    <property type="project" value="InterPro"/>
</dbReference>
<dbReference type="EMBL" id="AP014940">
    <property type="protein sequence ID" value="BAV96645.1"/>
    <property type="molecule type" value="Genomic_DNA"/>
</dbReference>
<dbReference type="InterPro" id="IPR036388">
    <property type="entry name" value="WH-like_DNA-bd_sf"/>
</dbReference>
<proteinExistence type="inferred from homology"/>
<dbReference type="InterPro" id="IPR039425">
    <property type="entry name" value="RNA_pol_sigma-70-like"/>
</dbReference>
<dbReference type="Gene3D" id="1.10.10.10">
    <property type="entry name" value="Winged helix-like DNA-binding domain superfamily/Winged helix DNA-binding domain"/>
    <property type="match status" value="1"/>
</dbReference>
<dbReference type="Pfam" id="PF07638">
    <property type="entry name" value="Sigma70_ECF"/>
    <property type="match status" value="1"/>
</dbReference>
<evidence type="ECO:0000256" key="4">
    <source>
        <dbReference type="ARBA" id="ARBA00023163"/>
    </source>
</evidence>
<dbReference type="RefSeq" id="WP_172437153.1">
    <property type="nucleotide sequence ID" value="NZ_AP014940.1"/>
</dbReference>
<dbReference type="KEGG" id="lem:LEN_1158"/>
<evidence type="ECO:0000256" key="3">
    <source>
        <dbReference type="ARBA" id="ARBA00023082"/>
    </source>
</evidence>
<feature type="domain" description="RNA polymerase sigma-70 ECF-like HTH" evidence="5">
    <location>
        <begin position="1"/>
        <end position="181"/>
    </location>
</feature>
<organism evidence="6 7">
    <name type="scientific">Lysobacter enzymogenes</name>
    <dbReference type="NCBI Taxonomy" id="69"/>
    <lineage>
        <taxon>Bacteria</taxon>
        <taxon>Pseudomonadati</taxon>
        <taxon>Pseudomonadota</taxon>
        <taxon>Gammaproteobacteria</taxon>
        <taxon>Lysobacterales</taxon>
        <taxon>Lysobacteraceae</taxon>
        <taxon>Lysobacter</taxon>
    </lineage>
</organism>
<dbReference type="SUPFAM" id="SSF88946">
    <property type="entry name" value="Sigma2 domain of RNA polymerase sigma factors"/>
    <property type="match status" value="1"/>
</dbReference>
<protein>
    <submittedName>
        <fullName evidence="6">ECF subfamily RNA polymerase sigma-24 factor</fullName>
    </submittedName>
</protein>
<dbReference type="InterPro" id="IPR014284">
    <property type="entry name" value="RNA_pol_sigma-70_dom"/>
</dbReference>
<accession>A0AAU9ACF0</accession>
<name>A0AAU9ACF0_LYSEN</name>
<dbReference type="AlphaFoldDB" id="A0AAU9ACF0"/>
<keyword evidence="2" id="KW-0805">Transcription regulation</keyword>
<dbReference type="Proteomes" id="UP000218824">
    <property type="component" value="Chromosome"/>
</dbReference>
<comment type="similarity">
    <text evidence="1">Belongs to the sigma-70 factor family. ECF subfamily.</text>
</comment>
<dbReference type="PANTHER" id="PTHR43133:SF39">
    <property type="entry name" value="SIMILAR TO RNA POLYMERASE SIGMA-E FACTOR"/>
    <property type="match status" value="1"/>
</dbReference>
<dbReference type="InterPro" id="IPR013324">
    <property type="entry name" value="RNA_pol_sigma_r3/r4-like"/>
</dbReference>
<dbReference type="NCBIfam" id="TIGR02937">
    <property type="entry name" value="sigma70-ECF"/>
    <property type="match status" value="1"/>
</dbReference>
<evidence type="ECO:0000313" key="7">
    <source>
        <dbReference type="Proteomes" id="UP000218824"/>
    </source>
</evidence>
<dbReference type="GeneID" id="83063038"/>
<dbReference type="InterPro" id="IPR013325">
    <property type="entry name" value="RNA_pol_sigma_r2"/>
</dbReference>
<dbReference type="GO" id="GO:0016987">
    <property type="term" value="F:sigma factor activity"/>
    <property type="evidence" value="ECO:0007669"/>
    <property type="project" value="UniProtKB-KW"/>
</dbReference>
<keyword evidence="3" id="KW-0731">Sigma factor</keyword>